<accession>A0A4Y9LZ73</accession>
<dbReference type="Proteomes" id="UP000297966">
    <property type="component" value="Unassembled WGS sequence"/>
</dbReference>
<comment type="caution">
    <text evidence="2">The sequence shown here is derived from an EMBL/GenBank/DDBJ whole genome shotgun (WGS) entry which is preliminary data.</text>
</comment>
<keyword evidence="3" id="KW-1185">Reference proteome</keyword>
<name>A0A4Y9LZ73_9BRAD</name>
<feature type="transmembrane region" description="Helical" evidence="1">
    <location>
        <begin position="61"/>
        <end position="80"/>
    </location>
</feature>
<evidence type="ECO:0000313" key="2">
    <source>
        <dbReference type="EMBL" id="TFV48229.1"/>
    </source>
</evidence>
<evidence type="ECO:0000256" key="1">
    <source>
        <dbReference type="SAM" id="Phobius"/>
    </source>
</evidence>
<sequence>MPDSSRADRLKRLKVAIVDASERLEEADERYQAIKPERSQVLNWRLRDAGLVSRSSNKHYALLYPGIEVIFRTAAIYGWIRFRESTRGNRSRLC</sequence>
<keyword evidence="1" id="KW-0812">Transmembrane</keyword>
<gene>
    <name evidence="2" type="ORF">E4K65_12405</name>
</gene>
<dbReference type="AlphaFoldDB" id="A0A4Y9LZ73"/>
<dbReference type="RefSeq" id="WP_135174402.1">
    <property type="nucleotide sequence ID" value="NZ_SPQT01000005.1"/>
</dbReference>
<proteinExistence type="predicted"/>
<organism evidence="2 3">
    <name type="scientific">Bradyrhizobium niftali</name>
    <dbReference type="NCBI Taxonomy" id="2560055"/>
    <lineage>
        <taxon>Bacteria</taxon>
        <taxon>Pseudomonadati</taxon>
        <taxon>Pseudomonadota</taxon>
        <taxon>Alphaproteobacteria</taxon>
        <taxon>Hyphomicrobiales</taxon>
        <taxon>Nitrobacteraceae</taxon>
        <taxon>Bradyrhizobium</taxon>
    </lineage>
</organism>
<reference evidence="2 3" key="1">
    <citation type="submission" date="2019-03" db="EMBL/GenBank/DDBJ databases">
        <title>Bradyrhizobium diversity isolated from nodules of Chamaecrista fasciculata.</title>
        <authorList>
            <person name="Klepa M.S."/>
            <person name="Urquiaga M.O."/>
            <person name="Hungria M."/>
            <person name="Delamuta J.R."/>
        </authorList>
    </citation>
    <scope>NUCLEOTIDE SEQUENCE [LARGE SCALE GENOMIC DNA]</scope>
    <source>
        <strain evidence="2 3">CNPSo 3448</strain>
    </source>
</reference>
<evidence type="ECO:0000313" key="3">
    <source>
        <dbReference type="Proteomes" id="UP000297966"/>
    </source>
</evidence>
<keyword evidence="1" id="KW-0472">Membrane</keyword>
<keyword evidence="1" id="KW-1133">Transmembrane helix</keyword>
<protein>
    <submittedName>
        <fullName evidence="2">Uncharacterized protein</fullName>
    </submittedName>
</protein>
<dbReference type="EMBL" id="SPQT01000005">
    <property type="protein sequence ID" value="TFV48229.1"/>
    <property type="molecule type" value="Genomic_DNA"/>
</dbReference>